<accession>A0A0W0SGP6</accession>
<proteinExistence type="predicted"/>
<sequence length="105" mass="10928">MIKTTGSISLLGTILILAGCAPTAYVVGTSNPPANYTFAPGYNPPQAAYPDVPLDANTSIDSPAIVQQEDAINAMNDSSAASQQQNEAAQQQAIQQQLNTMAIHP</sequence>
<evidence type="ECO:0000313" key="3">
    <source>
        <dbReference type="EMBL" id="KTC82530.1"/>
    </source>
</evidence>
<evidence type="ECO:0000313" key="6">
    <source>
        <dbReference type="Proteomes" id="UP000277577"/>
    </source>
</evidence>
<protein>
    <recommendedName>
        <fullName evidence="7">Lipoprotein</fullName>
    </recommendedName>
</protein>
<evidence type="ECO:0000313" key="5">
    <source>
        <dbReference type="Proteomes" id="UP000054921"/>
    </source>
</evidence>
<reference evidence="3 5" key="1">
    <citation type="submission" date="2015-11" db="EMBL/GenBank/DDBJ databases">
        <title>Genomic analysis of 38 Legionella species identifies large and diverse effector repertoires.</title>
        <authorList>
            <person name="Burstein D."/>
            <person name="Amaro F."/>
            <person name="Zusman T."/>
            <person name="Lifshitz Z."/>
            <person name="Cohen O."/>
            <person name="Gilbert J.A."/>
            <person name="Pupko T."/>
            <person name="Shuman H.A."/>
            <person name="Segal G."/>
        </authorList>
    </citation>
    <scope>NUCLEOTIDE SEQUENCE [LARGE SCALE GENOMIC DNA]</scope>
    <source>
        <strain evidence="3 5">ORW</strain>
    </source>
</reference>
<organism evidence="3 5">
    <name type="scientific">Legionella cherrii</name>
    <dbReference type="NCBI Taxonomy" id="28084"/>
    <lineage>
        <taxon>Bacteria</taxon>
        <taxon>Pseudomonadati</taxon>
        <taxon>Pseudomonadota</taxon>
        <taxon>Gammaproteobacteria</taxon>
        <taxon>Legionellales</taxon>
        <taxon>Legionellaceae</taxon>
        <taxon>Legionella</taxon>
    </lineage>
</organism>
<evidence type="ECO:0008006" key="7">
    <source>
        <dbReference type="Google" id="ProtNLM"/>
    </source>
</evidence>
<feature type="chain" id="PRO_5019048682" description="Lipoprotein" evidence="2">
    <location>
        <begin position="25"/>
        <end position="105"/>
    </location>
</feature>
<feature type="region of interest" description="Disordered" evidence="1">
    <location>
        <begin position="75"/>
        <end position="105"/>
    </location>
</feature>
<name>A0A0W0SGP6_9GAMM</name>
<dbReference type="AlphaFoldDB" id="A0A0W0SGP6"/>
<dbReference type="RefSeq" id="WP_028381162.1">
    <property type="nucleotide sequence ID" value="NZ_CAAAIT010000004.1"/>
</dbReference>
<dbReference type="PROSITE" id="PS51257">
    <property type="entry name" value="PROKAR_LIPOPROTEIN"/>
    <property type="match status" value="1"/>
</dbReference>
<feature type="compositionally biased region" description="Low complexity" evidence="1">
    <location>
        <begin position="78"/>
        <end position="97"/>
    </location>
</feature>
<dbReference type="EMBL" id="LNXW01000008">
    <property type="protein sequence ID" value="KTC82530.1"/>
    <property type="molecule type" value="Genomic_DNA"/>
</dbReference>
<dbReference type="PATRIC" id="fig|28084.5.peg.226"/>
<evidence type="ECO:0000256" key="1">
    <source>
        <dbReference type="SAM" id="MobiDB-lite"/>
    </source>
</evidence>
<evidence type="ECO:0000256" key="2">
    <source>
        <dbReference type="SAM" id="SignalP"/>
    </source>
</evidence>
<gene>
    <name evidence="3" type="ORF">Lche_0210</name>
    <name evidence="4" type="ORF">NCTC11976_01359</name>
</gene>
<feature type="signal peptide" evidence="2">
    <location>
        <begin position="1"/>
        <end position="24"/>
    </location>
</feature>
<keyword evidence="2" id="KW-0732">Signal</keyword>
<dbReference type="OrthoDB" id="5653382at2"/>
<evidence type="ECO:0000313" key="4">
    <source>
        <dbReference type="EMBL" id="VEB35440.1"/>
    </source>
</evidence>
<dbReference type="EMBL" id="LR134173">
    <property type="protein sequence ID" value="VEB35440.1"/>
    <property type="molecule type" value="Genomic_DNA"/>
</dbReference>
<keyword evidence="6" id="KW-1185">Reference proteome</keyword>
<dbReference type="Proteomes" id="UP000054921">
    <property type="component" value="Unassembled WGS sequence"/>
</dbReference>
<reference evidence="4 6" key="2">
    <citation type="submission" date="2018-12" db="EMBL/GenBank/DDBJ databases">
        <authorList>
            <consortium name="Pathogen Informatics"/>
        </authorList>
    </citation>
    <scope>NUCLEOTIDE SEQUENCE [LARGE SCALE GENOMIC DNA]</scope>
    <source>
        <strain evidence="4 6">NCTC11976</strain>
    </source>
</reference>
<dbReference type="Proteomes" id="UP000277577">
    <property type="component" value="Chromosome"/>
</dbReference>